<organism evidence="2">
    <name type="scientific">Rhizophora mucronata</name>
    <name type="common">Asiatic mangrove</name>
    <dbReference type="NCBI Taxonomy" id="61149"/>
    <lineage>
        <taxon>Eukaryota</taxon>
        <taxon>Viridiplantae</taxon>
        <taxon>Streptophyta</taxon>
        <taxon>Embryophyta</taxon>
        <taxon>Tracheophyta</taxon>
        <taxon>Spermatophyta</taxon>
        <taxon>Magnoliopsida</taxon>
        <taxon>eudicotyledons</taxon>
        <taxon>Gunneridae</taxon>
        <taxon>Pentapetalae</taxon>
        <taxon>rosids</taxon>
        <taxon>fabids</taxon>
        <taxon>Malpighiales</taxon>
        <taxon>Rhizophoraceae</taxon>
        <taxon>Rhizophora</taxon>
    </lineage>
</organism>
<feature type="compositionally biased region" description="Polar residues" evidence="1">
    <location>
        <begin position="13"/>
        <end position="23"/>
    </location>
</feature>
<protein>
    <submittedName>
        <fullName evidence="2">Uncharacterized protein</fullName>
    </submittedName>
</protein>
<evidence type="ECO:0000313" key="2">
    <source>
        <dbReference type="EMBL" id="MBX07094.1"/>
    </source>
</evidence>
<name>A0A2P2KMZ5_RHIMU</name>
<reference evidence="2" key="1">
    <citation type="submission" date="2018-02" db="EMBL/GenBank/DDBJ databases">
        <title>Rhizophora mucronata_Transcriptome.</title>
        <authorList>
            <person name="Meera S.P."/>
            <person name="Sreeshan A."/>
            <person name="Augustine A."/>
        </authorList>
    </citation>
    <scope>NUCLEOTIDE SEQUENCE</scope>
    <source>
        <tissue evidence="2">Leaf</tissue>
    </source>
</reference>
<sequence length="23" mass="2524">MTTDHVPSDKGNLYSQANDMLSV</sequence>
<feature type="region of interest" description="Disordered" evidence="1">
    <location>
        <begin position="1"/>
        <end position="23"/>
    </location>
</feature>
<accession>A0A2P2KMZ5</accession>
<dbReference type="AlphaFoldDB" id="A0A2P2KMZ5"/>
<proteinExistence type="predicted"/>
<evidence type="ECO:0000256" key="1">
    <source>
        <dbReference type="SAM" id="MobiDB-lite"/>
    </source>
</evidence>
<dbReference type="EMBL" id="GGEC01026610">
    <property type="protein sequence ID" value="MBX07094.1"/>
    <property type="molecule type" value="Transcribed_RNA"/>
</dbReference>